<evidence type="ECO:0000313" key="2">
    <source>
        <dbReference type="EMBL" id="GAU40243.1"/>
    </source>
</evidence>
<proteinExistence type="predicted"/>
<accession>A0A2Z6NE64</accession>
<dbReference type="InterPro" id="IPR002156">
    <property type="entry name" value="RNaseH_domain"/>
</dbReference>
<protein>
    <recommendedName>
        <fullName evidence="1">Reverse transcriptase domain-containing protein</fullName>
    </recommendedName>
</protein>
<dbReference type="OrthoDB" id="1422831at2759"/>
<dbReference type="Pfam" id="PF13456">
    <property type="entry name" value="RVT_3"/>
    <property type="match status" value="1"/>
</dbReference>
<dbReference type="PROSITE" id="PS50878">
    <property type="entry name" value="RT_POL"/>
    <property type="match status" value="1"/>
</dbReference>
<dbReference type="Proteomes" id="UP000242715">
    <property type="component" value="Unassembled WGS sequence"/>
</dbReference>
<reference evidence="3" key="1">
    <citation type="journal article" date="2017" name="Front. Plant Sci.">
        <title>Climate Clever Clovers: New Paradigm to Reduce the Environmental Footprint of Ruminants by Breeding Low Methanogenic Forages Utilizing Haplotype Variation.</title>
        <authorList>
            <person name="Kaur P."/>
            <person name="Appels R."/>
            <person name="Bayer P.E."/>
            <person name="Keeble-Gagnere G."/>
            <person name="Wang J."/>
            <person name="Hirakawa H."/>
            <person name="Shirasawa K."/>
            <person name="Vercoe P."/>
            <person name="Stefanova K."/>
            <person name="Durmic Z."/>
            <person name="Nichols P."/>
            <person name="Revell C."/>
            <person name="Isobe S.N."/>
            <person name="Edwards D."/>
            <person name="Erskine W."/>
        </authorList>
    </citation>
    <scope>NUCLEOTIDE SEQUENCE [LARGE SCALE GENOMIC DNA]</scope>
    <source>
        <strain evidence="3">cv. Daliak</strain>
    </source>
</reference>
<dbReference type="InterPro" id="IPR012337">
    <property type="entry name" value="RNaseH-like_sf"/>
</dbReference>
<dbReference type="CDD" id="cd01650">
    <property type="entry name" value="RT_nLTR_like"/>
    <property type="match status" value="1"/>
</dbReference>
<evidence type="ECO:0000259" key="1">
    <source>
        <dbReference type="PROSITE" id="PS50878"/>
    </source>
</evidence>
<organism evidence="2 3">
    <name type="scientific">Trifolium subterraneum</name>
    <name type="common">Subterranean clover</name>
    <dbReference type="NCBI Taxonomy" id="3900"/>
    <lineage>
        <taxon>Eukaryota</taxon>
        <taxon>Viridiplantae</taxon>
        <taxon>Streptophyta</taxon>
        <taxon>Embryophyta</taxon>
        <taxon>Tracheophyta</taxon>
        <taxon>Spermatophyta</taxon>
        <taxon>Magnoliopsida</taxon>
        <taxon>eudicotyledons</taxon>
        <taxon>Gunneridae</taxon>
        <taxon>Pentapetalae</taxon>
        <taxon>rosids</taxon>
        <taxon>fabids</taxon>
        <taxon>Fabales</taxon>
        <taxon>Fabaceae</taxon>
        <taxon>Papilionoideae</taxon>
        <taxon>50 kb inversion clade</taxon>
        <taxon>NPAAA clade</taxon>
        <taxon>Hologalegina</taxon>
        <taxon>IRL clade</taxon>
        <taxon>Trifolieae</taxon>
        <taxon>Trifolium</taxon>
    </lineage>
</organism>
<dbReference type="InterPro" id="IPR036397">
    <property type="entry name" value="RNaseH_sf"/>
</dbReference>
<sequence length="743" mass="85618">MKRKTRGYKGELALKIDISKAYDRVEWGFLKGMFTKMGFSEKWIQWMMLCASSVNYTVLMNFERVGPIHPGRGLRQGDPLSPYLFILVAEGLTSLINKAVAQGDLHGVKICRGAPMVSHLLFADDCFLFCRANLSESQKLMEVLKTYENASGQEINLSKSEVFFSRNISKEAQKDLPRLMGVRHVLGTGTYLGLPSLVGRSKKNTFAYIKDRIWKKINSWRSRPMAKAGKEVMIKSVLQVIPSYVMSIYLLPDTLIKEIERMINAFWWGGSNNNKGIKWLSWDRMVSPKDRGGLGFRDFHLFNLAMVAKQGWNFITKSHTLVSRIFKARARQVLMQGCRWLIGDGSKISVMYDPWLRGSDNSWVNAPQNYTAHNMKVKQLMIPNRKQWDERRIMSLFPANIAQDILDTPLLDSIEEDKLIWKDERNGMYSVRSGYKRMMREKGEWCRDSPQEPWGRLWKIKTPQKAKHLLWRICRGCIPTRVRSREAWTAMGLDNVIVPRLQHFDNMRDIIFDVCRHEDSILAGRMAMLIWNLWRNRNNWLWKEHRISAAQVGFEAQHMWEEWNSVHTLETPTQKHPQDNPTSTWQPPSLGKLKCNVHASFFKNAGACGWGWCIRGSNGQFILAGSNVLLEKLNTMEGEAMAIKEVMCESIQRGFTQVIFESDSKLVVDAILTKNVGVSELYSTISCIQSMLLSHPNFEVKFVKRQANRVAHTLARAAYSKYSRYIYDSIPPCICNILNNEKS</sequence>
<dbReference type="CDD" id="cd06222">
    <property type="entry name" value="RNase_H_like"/>
    <property type="match status" value="1"/>
</dbReference>
<dbReference type="SUPFAM" id="SSF53098">
    <property type="entry name" value="Ribonuclease H-like"/>
    <property type="match status" value="1"/>
</dbReference>
<dbReference type="EMBL" id="DF973796">
    <property type="protein sequence ID" value="GAU40243.1"/>
    <property type="molecule type" value="Genomic_DNA"/>
</dbReference>
<dbReference type="InterPro" id="IPR044730">
    <property type="entry name" value="RNase_H-like_dom_plant"/>
</dbReference>
<dbReference type="AlphaFoldDB" id="A0A2Z6NE64"/>
<name>A0A2Z6NE64_TRISU</name>
<dbReference type="PANTHER" id="PTHR33116:SF86">
    <property type="entry name" value="REVERSE TRANSCRIPTASE DOMAIN-CONTAINING PROTEIN"/>
    <property type="match status" value="1"/>
</dbReference>
<keyword evidence="3" id="KW-1185">Reference proteome</keyword>
<dbReference type="PANTHER" id="PTHR33116">
    <property type="entry name" value="REVERSE TRANSCRIPTASE ZINC-BINDING DOMAIN-CONTAINING PROTEIN-RELATED-RELATED"/>
    <property type="match status" value="1"/>
</dbReference>
<dbReference type="GO" id="GO:0003676">
    <property type="term" value="F:nucleic acid binding"/>
    <property type="evidence" value="ECO:0007669"/>
    <property type="project" value="InterPro"/>
</dbReference>
<dbReference type="Pfam" id="PF00078">
    <property type="entry name" value="RVT_1"/>
    <property type="match status" value="1"/>
</dbReference>
<dbReference type="InterPro" id="IPR000477">
    <property type="entry name" value="RT_dom"/>
</dbReference>
<gene>
    <name evidence="2" type="ORF">TSUD_219530</name>
</gene>
<evidence type="ECO:0000313" key="3">
    <source>
        <dbReference type="Proteomes" id="UP000242715"/>
    </source>
</evidence>
<feature type="domain" description="Reverse transcriptase" evidence="1">
    <location>
        <begin position="1"/>
        <end position="184"/>
    </location>
</feature>
<dbReference type="GO" id="GO:0004523">
    <property type="term" value="F:RNA-DNA hybrid ribonuclease activity"/>
    <property type="evidence" value="ECO:0007669"/>
    <property type="project" value="InterPro"/>
</dbReference>
<dbReference type="Gene3D" id="3.30.420.10">
    <property type="entry name" value="Ribonuclease H-like superfamily/Ribonuclease H"/>
    <property type="match status" value="1"/>
</dbReference>